<dbReference type="EMBL" id="FPKR01000008">
    <property type="protein sequence ID" value="SFZ76918.1"/>
    <property type="molecule type" value="Genomic_DNA"/>
</dbReference>
<gene>
    <name evidence="5" type="ORF">SAMN02745887_02148</name>
</gene>
<feature type="domain" description="Leucine-binding protein" evidence="4">
    <location>
        <begin position="21"/>
        <end position="341"/>
    </location>
</feature>
<name>A0A1K2HJJ6_9NEIS</name>
<evidence type="ECO:0000256" key="3">
    <source>
        <dbReference type="SAM" id="SignalP"/>
    </source>
</evidence>
<keyword evidence="2 3" id="KW-0732">Signal</keyword>
<organism evidence="5 6">
    <name type="scientific">Chitinimonas taiwanensis DSM 18899</name>
    <dbReference type="NCBI Taxonomy" id="1121279"/>
    <lineage>
        <taxon>Bacteria</taxon>
        <taxon>Pseudomonadati</taxon>
        <taxon>Pseudomonadota</taxon>
        <taxon>Betaproteobacteria</taxon>
        <taxon>Neisseriales</taxon>
        <taxon>Chitinibacteraceae</taxon>
        <taxon>Chitinimonas</taxon>
    </lineage>
</organism>
<dbReference type="PANTHER" id="PTHR47235:SF1">
    <property type="entry name" value="BLR6548 PROTEIN"/>
    <property type="match status" value="1"/>
</dbReference>
<evidence type="ECO:0000313" key="5">
    <source>
        <dbReference type="EMBL" id="SFZ76918.1"/>
    </source>
</evidence>
<sequence>MRSIGVGLVSLLISLASQAAIVIGQSAPLSGVAGEYGRQVAQGARAYFLWLNEHAGGINGEPVKHLLYDDGFDSARTLANTRTLIDDDQAVALMGYFGADATHQLLQRKWLEQAGIPLVGVANGARTVREPGSPFLFHTRAGQREEVSKLIAQMKGLGLAEIGVFHADDSFGQDGLRAAEQAAKAAGVRIVASASYASNSANVSAAVAKLAAANPPAILMISITKPSGAFIKAYRGQGGSAALYHTSTLDFDQLVDEIGATLAHGLAIAQVYPYPWDSQSKLIREFRTAVSNYASTSTPMSYAALEGYIMAKLLAEAISRAGPKPNRAKVYQALASLGETNYGGFRLDYGPGRRVGSRFVELTIINQKGELSR</sequence>
<reference evidence="5 6" key="1">
    <citation type="submission" date="2016-11" db="EMBL/GenBank/DDBJ databases">
        <authorList>
            <person name="Jaros S."/>
            <person name="Januszkiewicz K."/>
            <person name="Wedrychowicz H."/>
        </authorList>
    </citation>
    <scope>NUCLEOTIDE SEQUENCE [LARGE SCALE GENOMIC DNA]</scope>
    <source>
        <strain evidence="5 6">DSM 18899</strain>
    </source>
</reference>
<keyword evidence="6" id="KW-1185">Reference proteome</keyword>
<accession>A0A1K2HJJ6</accession>
<comment type="similarity">
    <text evidence="1">Belongs to the leucine-binding protein family.</text>
</comment>
<evidence type="ECO:0000259" key="4">
    <source>
        <dbReference type="Pfam" id="PF13458"/>
    </source>
</evidence>
<evidence type="ECO:0000313" key="6">
    <source>
        <dbReference type="Proteomes" id="UP000186513"/>
    </source>
</evidence>
<dbReference type="STRING" id="1121279.SAMN02745887_02148"/>
<dbReference type="Gene3D" id="3.40.50.2300">
    <property type="match status" value="2"/>
</dbReference>
<dbReference type="OrthoDB" id="9783240at2"/>
<dbReference type="CDD" id="cd06326">
    <property type="entry name" value="PBP1_ABC_ligand_binding-like"/>
    <property type="match status" value="1"/>
</dbReference>
<dbReference type="InterPro" id="IPR028082">
    <property type="entry name" value="Peripla_BP_I"/>
</dbReference>
<dbReference type="Pfam" id="PF13458">
    <property type="entry name" value="Peripla_BP_6"/>
    <property type="match status" value="1"/>
</dbReference>
<dbReference type="RefSeq" id="WP_072428667.1">
    <property type="nucleotide sequence ID" value="NZ_FPKR01000008.1"/>
</dbReference>
<proteinExistence type="inferred from homology"/>
<evidence type="ECO:0000256" key="1">
    <source>
        <dbReference type="ARBA" id="ARBA00010062"/>
    </source>
</evidence>
<dbReference type="SUPFAM" id="SSF53822">
    <property type="entry name" value="Periplasmic binding protein-like I"/>
    <property type="match status" value="1"/>
</dbReference>
<protein>
    <submittedName>
        <fullName evidence="5">ABC-type branched-chain amino acid transport system, substrate-binding protein</fullName>
    </submittedName>
</protein>
<dbReference type="InterPro" id="IPR028081">
    <property type="entry name" value="Leu-bd"/>
</dbReference>
<evidence type="ECO:0000256" key="2">
    <source>
        <dbReference type="ARBA" id="ARBA00022729"/>
    </source>
</evidence>
<dbReference type="AlphaFoldDB" id="A0A1K2HJJ6"/>
<feature type="signal peptide" evidence="3">
    <location>
        <begin position="1"/>
        <end position="19"/>
    </location>
</feature>
<dbReference type="PANTHER" id="PTHR47235">
    <property type="entry name" value="BLR6548 PROTEIN"/>
    <property type="match status" value="1"/>
</dbReference>
<dbReference type="Proteomes" id="UP000186513">
    <property type="component" value="Unassembled WGS sequence"/>
</dbReference>
<feature type="chain" id="PRO_5012227838" evidence="3">
    <location>
        <begin position="20"/>
        <end position="373"/>
    </location>
</feature>